<accession>A0A2B7Y072</accession>
<evidence type="ECO:0000256" key="2">
    <source>
        <dbReference type="SAM" id="MobiDB-lite"/>
    </source>
</evidence>
<evidence type="ECO:0008006" key="5">
    <source>
        <dbReference type="Google" id="ProtNLM"/>
    </source>
</evidence>
<dbReference type="EMBL" id="PDNB01000032">
    <property type="protein sequence ID" value="PGH14680.1"/>
    <property type="molecule type" value="Genomic_DNA"/>
</dbReference>
<feature type="coiled-coil region" evidence="1">
    <location>
        <begin position="173"/>
        <end position="207"/>
    </location>
</feature>
<feature type="compositionally biased region" description="Polar residues" evidence="2">
    <location>
        <begin position="71"/>
        <end position="92"/>
    </location>
</feature>
<sequence>MSALLPYGTGQQLQLLNPVPPDASAHHHYDSFLHIERQSRQLQRDLQTLLDAQSAGLAAGLSGSSASGDDTTSNGSLTPTPTSTQFGSSPRNAITIPVRQPPKKKIGLRGARRGILKTMHNLLSLKEEERQLIDSELKIRREAVKEVDMFVSKQAGLEKAMSEIQTRQGSLRAEDLMREARRLEMDIREAETKLLQMKARHRRILEELSQTQNSVDAQLSSYQNSLALLQTDVRKYLQSPPLQPLVPPSATPPPFYALNPKRRTLEMAKEQWIMEQSELRSKRRRVDLEIEALNEGGGVWQKVVSDISNFERMLQQGMRKQSQLLDSHTSSSSISRGQTLLSELEDTTTQLETSLQLAEQRNWNLLICSIGAELEAFREARRLLLETLPTLQDSDSKGISISKGKEPGLSPREDISMPSEKMKSSIVSSPPTTEQATAPRSPEQSHRSEDDDEPDPAWLLSS</sequence>
<feature type="compositionally biased region" description="Polar residues" evidence="2">
    <location>
        <begin position="425"/>
        <end position="438"/>
    </location>
</feature>
<dbReference type="STRING" id="1447875.A0A2B7Y072"/>
<reference evidence="3 4" key="1">
    <citation type="submission" date="2017-10" db="EMBL/GenBank/DDBJ databases">
        <title>Comparative genomics in systemic dimorphic fungi from Ajellomycetaceae.</title>
        <authorList>
            <person name="Munoz J.F."/>
            <person name="Mcewen J.G."/>
            <person name="Clay O.K."/>
            <person name="Cuomo C.A."/>
        </authorList>
    </citation>
    <scope>NUCLEOTIDE SEQUENCE [LARGE SCALE GENOMIC DNA]</scope>
    <source>
        <strain evidence="3 4">UAMH5409</strain>
    </source>
</reference>
<keyword evidence="1" id="KW-0175">Coiled coil</keyword>
<name>A0A2B7Y072_9EURO</name>
<feature type="region of interest" description="Disordered" evidence="2">
    <location>
        <begin position="394"/>
        <end position="462"/>
    </location>
</feature>
<feature type="compositionally biased region" description="Low complexity" evidence="2">
    <location>
        <begin position="59"/>
        <end position="70"/>
    </location>
</feature>
<evidence type="ECO:0000256" key="1">
    <source>
        <dbReference type="SAM" id="Coils"/>
    </source>
</evidence>
<keyword evidence="4" id="KW-1185">Reference proteome</keyword>
<dbReference type="Proteomes" id="UP000223968">
    <property type="component" value="Unassembled WGS sequence"/>
</dbReference>
<protein>
    <recommendedName>
        <fullName evidence="5">Atg28p</fullName>
    </recommendedName>
</protein>
<feature type="region of interest" description="Disordered" evidence="2">
    <location>
        <begin position="59"/>
        <end position="96"/>
    </location>
</feature>
<proteinExistence type="predicted"/>
<dbReference type="AlphaFoldDB" id="A0A2B7Y072"/>
<feature type="compositionally biased region" description="Basic and acidic residues" evidence="2">
    <location>
        <begin position="403"/>
        <end position="423"/>
    </location>
</feature>
<dbReference type="OrthoDB" id="5342758at2759"/>
<evidence type="ECO:0000313" key="4">
    <source>
        <dbReference type="Proteomes" id="UP000223968"/>
    </source>
</evidence>
<gene>
    <name evidence="3" type="ORF">AJ79_02846</name>
</gene>
<comment type="caution">
    <text evidence="3">The sequence shown here is derived from an EMBL/GenBank/DDBJ whole genome shotgun (WGS) entry which is preliminary data.</text>
</comment>
<organism evidence="3 4">
    <name type="scientific">Helicocarpus griseus UAMH5409</name>
    <dbReference type="NCBI Taxonomy" id="1447875"/>
    <lineage>
        <taxon>Eukaryota</taxon>
        <taxon>Fungi</taxon>
        <taxon>Dikarya</taxon>
        <taxon>Ascomycota</taxon>
        <taxon>Pezizomycotina</taxon>
        <taxon>Eurotiomycetes</taxon>
        <taxon>Eurotiomycetidae</taxon>
        <taxon>Onygenales</taxon>
        <taxon>Ajellomycetaceae</taxon>
        <taxon>Helicocarpus</taxon>
    </lineage>
</organism>
<evidence type="ECO:0000313" key="3">
    <source>
        <dbReference type="EMBL" id="PGH14680.1"/>
    </source>
</evidence>